<dbReference type="OrthoDB" id="413008at2759"/>
<evidence type="ECO:0000313" key="4">
    <source>
        <dbReference type="EMBL" id="EPS99031.1"/>
    </source>
</evidence>
<feature type="transmembrane region" description="Helical" evidence="2">
    <location>
        <begin position="321"/>
        <end position="340"/>
    </location>
</feature>
<dbReference type="InterPro" id="IPR010619">
    <property type="entry name" value="ThrE-like_N"/>
</dbReference>
<dbReference type="GO" id="GO:0022857">
    <property type="term" value="F:transmembrane transporter activity"/>
    <property type="evidence" value="ECO:0007669"/>
    <property type="project" value="InterPro"/>
</dbReference>
<dbReference type="InParanoid" id="S8E1G5"/>
<evidence type="ECO:0000256" key="1">
    <source>
        <dbReference type="ARBA" id="ARBA00034125"/>
    </source>
</evidence>
<reference evidence="4 5" key="1">
    <citation type="journal article" date="2012" name="Science">
        <title>The Paleozoic origin of enzymatic lignin decomposition reconstructed from 31 fungal genomes.</title>
        <authorList>
            <person name="Floudas D."/>
            <person name="Binder M."/>
            <person name="Riley R."/>
            <person name="Barry K."/>
            <person name="Blanchette R.A."/>
            <person name="Henrissat B."/>
            <person name="Martinez A.T."/>
            <person name="Otillar R."/>
            <person name="Spatafora J.W."/>
            <person name="Yadav J.S."/>
            <person name="Aerts A."/>
            <person name="Benoit I."/>
            <person name="Boyd A."/>
            <person name="Carlson A."/>
            <person name="Copeland A."/>
            <person name="Coutinho P.M."/>
            <person name="de Vries R.P."/>
            <person name="Ferreira P."/>
            <person name="Findley K."/>
            <person name="Foster B."/>
            <person name="Gaskell J."/>
            <person name="Glotzer D."/>
            <person name="Gorecki P."/>
            <person name="Heitman J."/>
            <person name="Hesse C."/>
            <person name="Hori C."/>
            <person name="Igarashi K."/>
            <person name="Jurgens J.A."/>
            <person name="Kallen N."/>
            <person name="Kersten P."/>
            <person name="Kohler A."/>
            <person name="Kuees U."/>
            <person name="Kumar T.K.A."/>
            <person name="Kuo A."/>
            <person name="LaButti K."/>
            <person name="Larrondo L.F."/>
            <person name="Lindquist E."/>
            <person name="Ling A."/>
            <person name="Lombard V."/>
            <person name="Lucas S."/>
            <person name="Lundell T."/>
            <person name="Martin R."/>
            <person name="McLaughlin D.J."/>
            <person name="Morgenstern I."/>
            <person name="Morin E."/>
            <person name="Murat C."/>
            <person name="Nagy L.G."/>
            <person name="Nolan M."/>
            <person name="Ohm R.A."/>
            <person name="Patyshakuliyeva A."/>
            <person name="Rokas A."/>
            <person name="Ruiz-Duenas F.J."/>
            <person name="Sabat G."/>
            <person name="Salamov A."/>
            <person name="Samejima M."/>
            <person name="Schmutz J."/>
            <person name="Slot J.C."/>
            <person name="St John F."/>
            <person name="Stenlid J."/>
            <person name="Sun H."/>
            <person name="Sun S."/>
            <person name="Syed K."/>
            <person name="Tsang A."/>
            <person name="Wiebenga A."/>
            <person name="Young D."/>
            <person name="Pisabarro A."/>
            <person name="Eastwood D.C."/>
            <person name="Martin F."/>
            <person name="Cullen D."/>
            <person name="Grigoriev I.V."/>
            <person name="Hibbett D.S."/>
        </authorList>
    </citation>
    <scope>NUCLEOTIDE SEQUENCE</scope>
    <source>
        <strain evidence="5">FP-58527</strain>
    </source>
</reference>
<feature type="transmembrane region" description="Helical" evidence="2">
    <location>
        <begin position="228"/>
        <end position="252"/>
    </location>
</feature>
<dbReference type="Pfam" id="PF06738">
    <property type="entry name" value="ThrE"/>
    <property type="match status" value="1"/>
</dbReference>
<dbReference type="STRING" id="743788.S8E1G5"/>
<dbReference type="PANTHER" id="PTHR31082:SF4">
    <property type="entry name" value="PHEROMONE-REGULATED MEMBRANE PROTEIN 10"/>
    <property type="match status" value="1"/>
</dbReference>
<comment type="similarity">
    <text evidence="1">Belongs to the ThrE exporter (TC 2.A.79) family.</text>
</comment>
<keyword evidence="2" id="KW-0472">Membrane</keyword>
<keyword evidence="5" id="KW-1185">Reference proteome</keyword>
<organism evidence="4 5">
    <name type="scientific">Fomitopsis schrenkii</name>
    <name type="common">Brown rot fungus</name>
    <dbReference type="NCBI Taxonomy" id="2126942"/>
    <lineage>
        <taxon>Eukaryota</taxon>
        <taxon>Fungi</taxon>
        <taxon>Dikarya</taxon>
        <taxon>Basidiomycota</taxon>
        <taxon>Agaricomycotina</taxon>
        <taxon>Agaricomycetes</taxon>
        <taxon>Polyporales</taxon>
        <taxon>Fomitopsis</taxon>
    </lineage>
</organism>
<dbReference type="AlphaFoldDB" id="S8E1G5"/>
<evidence type="ECO:0000313" key="5">
    <source>
        <dbReference type="Proteomes" id="UP000015241"/>
    </source>
</evidence>
<dbReference type="PANTHER" id="PTHR31082">
    <property type="entry name" value="PHEROMONE-REGULATED MEMBRANE PROTEIN 10"/>
    <property type="match status" value="1"/>
</dbReference>
<feature type="transmembrane region" description="Helical" evidence="2">
    <location>
        <begin position="194"/>
        <end position="216"/>
    </location>
</feature>
<proteinExistence type="inferred from homology"/>
<keyword evidence="2" id="KW-0812">Transmembrane</keyword>
<accession>S8E1G5</accession>
<feature type="transmembrane region" description="Helical" evidence="2">
    <location>
        <begin position="385"/>
        <end position="409"/>
    </location>
</feature>
<name>S8E1G5_FOMSC</name>
<dbReference type="EMBL" id="KE504160">
    <property type="protein sequence ID" value="EPS99031.1"/>
    <property type="molecule type" value="Genomic_DNA"/>
</dbReference>
<dbReference type="HOGENOM" id="CLU_007078_4_1_1"/>
<evidence type="ECO:0000259" key="3">
    <source>
        <dbReference type="Pfam" id="PF06738"/>
    </source>
</evidence>
<dbReference type="eggNOG" id="ENOG502QPMM">
    <property type="taxonomic scope" value="Eukaryota"/>
</dbReference>
<evidence type="ECO:0000256" key="2">
    <source>
        <dbReference type="SAM" id="Phobius"/>
    </source>
</evidence>
<feature type="transmembrane region" description="Helical" evidence="2">
    <location>
        <begin position="162"/>
        <end position="182"/>
    </location>
</feature>
<feature type="transmembrane region" description="Helical" evidence="2">
    <location>
        <begin position="138"/>
        <end position="155"/>
    </location>
</feature>
<dbReference type="InterPro" id="IPR051361">
    <property type="entry name" value="ThrE/Ser_Exporter"/>
</dbReference>
<sequence>MDFVVALSEALSKFGAPSHRIEGQLAAACKILNLMCTFVHLPTVIICEFGERHGPLTDNRRCHVVDRRGQLSLGALHEVHQTYRRVLHDEISAKVGVVRLKSLMNAQPIYNVYWRGTFAVLLAIVICPLAFGGSIIDMWVAGGGAFCLFIIQNTVAIKCGTFYANVWNIIVTCGISFVARALSSIKDEMFCWTAISSSGIVGILPGFLILSSALELGTKNIVTGSMHMIYALICTLFLGFGLQFGSDLYLVVNNIVNGCFRPSSYPWWRQPVPWQAEFALVPAFATLLALANLQPYWALDFPIMVVIAICSYISNKVASRLIFGHSDIVASVGAFVVGILGNGYSRMFGGTAFTVMVPGVLFLVPSGLSEAGGIDAEGRGVALGYAMLQVTVGISVGLFMSSAIVYLFGKRKNGAIFTF</sequence>
<feature type="transmembrane region" description="Helical" evidence="2">
    <location>
        <begin position="112"/>
        <end position="132"/>
    </location>
</feature>
<protein>
    <recommendedName>
        <fullName evidence="3">Threonine/serine exporter-like N-terminal domain-containing protein</fullName>
    </recommendedName>
</protein>
<dbReference type="Proteomes" id="UP000015241">
    <property type="component" value="Unassembled WGS sequence"/>
</dbReference>
<feature type="domain" description="Threonine/serine exporter-like N-terminal" evidence="3">
    <location>
        <begin position="2"/>
        <end position="248"/>
    </location>
</feature>
<dbReference type="FunCoup" id="S8E1G5">
    <property type="interactions" value="4"/>
</dbReference>
<feature type="transmembrane region" description="Helical" evidence="2">
    <location>
        <begin position="297"/>
        <end position="315"/>
    </location>
</feature>
<gene>
    <name evidence="4" type="ORF">FOMPIDRAFT_45541</name>
</gene>
<keyword evidence="2" id="KW-1133">Transmembrane helix</keyword>